<accession>A0A9Q0AKY6</accession>
<dbReference type="EMBL" id="JAFIMR010000030">
    <property type="protein sequence ID" value="KAI1861007.1"/>
    <property type="molecule type" value="Genomic_DNA"/>
</dbReference>
<reference evidence="2" key="1">
    <citation type="submission" date="2021-03" db="EMBL/GenBank/DDBJ databases">
        <title>Revisited historic fungal species revealed as producer of novel bioactive compounds through whole genome sequencing and comparative genomics.</title>
        <authorList>
            <person name="Vignolle G.A."/>
            <person name="Hochenegger N."/>
            <person name="Mach R.L."/>
            <person name="Mach-Aigner A.R."/>
            <person name="Javad Rahimi M."/>
            <person name="Salim K.A."/>
            <person name="Chan C.M."/>
            <person name="Lim L.B.L."/>
            <person name="Cai F."/>
            <person name="Druzhinina I.S."/>
            <person name="U'Ren J.M."/>
            <person name="Derntl C."/>
        </authorList>
    </citation>
    <scope>NUCLEOTIDE SEQUENCE</scope>
    <source>
        <strain evidence="2">TUCIM 5799</strain>
    </source>
</reference>
<evidence type="ECO:0000313" key="2">
    <source>
        <dbReference type="EMBL" id="KAI1861007.1"/>
    </source>
</evidence>
<organism evidence="2 3">
    <name type="scientific">Neoarthrinium moseri</name>
    <dbReference type="NCBI Taxonomy" id="1658444"/>
    <lineage>
        <taxon>Eukaryota</taxon>
        <taxon>Fungi</taxon>
        <taxon>Dikarya</taxon>
        <taxon>Ascomycota</taxon>
        <taxon>Pezizomycotina</taxon>
        <taxon>Sordariomycetes</taxon>
        <taxon>Xylariomycetidae</taxon>
        <taxon>Amphisphaeriales</taxon>
        <taxon>Apiosporaceae</taxon>
        <taxon>Neoarthrinium</taxon>
    </lineage>
</organism>
<feature type="signal peptide" evidence="1">
    <location>
        <begin position="1"/>
        <end position="16"/>
    </location>
</feature>
<protein>
    <recommendedName>
        <fullName evidence="4">GPI anchored serine-rich protein</fullName>
    </recommendedName>
</protein>
<gene>
    <name evidence="2" type="ORF">JX265_009626</name>
</gene>
<evidence type="ECO:0000313" key="3">
    <source>
        <dbReference type="Proteomes" id="UP000829685"/>
    </source>
</evidence>
<dbReference type="OrthoDB" id="3565477at2759"/>
<feature type="chain" id="PRO_5040237675" description="GPI anchored serine-rich protein" evidence="1">
    <location>
        <begin position="17"/>
        <end position="185"/>
    </location>
</feature>
<keyword evidence="3" id="KW-1185">Reference proteome</keyword>
<evidence type="ECO:0000256" key="1">
    <source>
        <dbReference type="SAM" id="SignalP"/>
    </source>
</evidence>
<dbReference type="Proteomes" id="UP000829685">
    <property type="component" value="Unassembled WGS sequence"/>
</dbReference>
<sequence length="185" mass="18204">MRFATVAAVFAGAVSAKTVYSTDYVTVTSCAPEVTDCPARSTATYSSVYPVGPASSSYPVVPSANTTAPYPVSYPATTGPAVPTTVKPATSGYPVESKSTSPATGVSSVLTISTTTCIPTVIYSTVTATPYTVSSAKPSAGTTIPGHNATVPAVPSSTYPVTAGAGSVAGSLFAAAAGLAVAVMM</sequence>
<keyword evidence="1" id="KW-0732">Signal</keyword>
<evidence type="ECO:0008006" key="4">
    <source>
        <dbReference type="Google" id="ProtNLM"/>
    </source>
</evidence>
<dbReference type="AlphaFoldDB" id="A0A9Q0AKY6"/>
<proteinExistence type="predicted"/>
<comment type="caution">
    <text evidence="2">The sequence shown here is derived from an EMBL/GenBank/DDBJ whole genome shotgun (WGS) entry which is preliminary data.</text>
</comment>
<name>A0A9Q0AKY6_9PEZI</name>